<gene>
    <name evidence="1" type="ORF">U9M48_034883</name>
</gene>
<accession>A0AAQ3UEB2</accession>
<proteinExistence type="predicted"/>
<dbReference type="AlphaFoldDB" id="A0AAQ3UEB2"/>
<reference evidence="1 2" key="1">
    <citation type="submission" date="2024-02" db="EMBL/GenBank/DDBJ databases">
        <title>High-quality chromosome-scale genome assembly of Pensacola bahiagrass (Paspalum notatum Flugge var. saurae).</title>
        <authorList>
            <person name="Vega J.M."/>
            <person name="Podio M."/>
            <person name="Orjuela J."/>
            <person name="Siena L.A."/>
            <person name="Pessino S.C."/>
            <person name="Combes M.C."/>
            <person name="Mariac C."/>
            <person name="Albertini E."/>
            <person name="Pupilli F."/>
            <person name="Ortiz J.P.A."/>
            <person name="Leblanc O."/>
        </authorList>
    </citation>
    <scope>NUCLEOTIDE SEQUENCE [LARGE SCALE GENOMIC DNA]</scope>
    <source>
        <strain evidence="1">R1</strain>
        <tissue evidence="1">Leaf</tissue>
    </source>
</reference>
<sequence>MRTPLQRLHLRVDLDLGRRSAHAEVDGVPAASIPSQHLLRMEGSRWEQDWRVPDKGIAPFSLSLFQSKI</sequence>
<protein>
    <submittedName>
        <fullName evidence="1">Uncharacterized protein</fullName>
    </submittedName>
</protein>
<keyword evidence="2" id="KW-1185">Reference proteome</keyword>
<organism evidence="1 2">
    <name type="scientific">Paspalum notatum var. saurae</name>
    <dbReference type="NCBI Taxonomy" id="547442"/>
    <lineage>
        <taxon>Eukaryota</taxon>
        <taxon>Viridiplantae</taxon>
        <taxon>Streptophyta</taxon>
        <taxon>Embryophyta</taxon>
        <taxon>Tracheophyta</taxon>
        <taxon>Spermatophyta</taxon>
        <taxon>Magnoliopsida</taxon>
        <taxon>Liliopsida</taxon>
        <taxon>Poales</taxon>
        <taxon>Poaceae</taxon>
        <taxon>PACMAD clade</taxon>
        <taxon>Panicoideae</taxon>
        <taxon>Andropogonodae</taxon>
        <taxon>Paspaleae</taxon>
        <taxon>Paspalinae</taxon>
        <taxon>Paspalum</taxon>
    </lineage>
</organism>
<name>A0AAQ3UEB2_PASNO</name>
<evidence type="ECO:0000313" key="1">
    <source>
        <dbReference type="EMBL" id="WVZ88352.1"/>
    </source>
</evidence>
<evidence type="ECO:0000313" key="2">
    <source>
        <dbReference type="Proteomes" id="UP001341281"/>
    </source>
</evidence>
<dbReference type="EMBL" id="CP144752">
    <property type="protein sequence ID" value="WVZ88352.1"/>
    <property type="molecule type" value="Genomic_DNA"/>
</dbReference>
<dbReference type="Proteomes" id="UP001341281">
    <property type="component" value="Chromosome 08"/>
</dbReference>